<reference evidence="1" key="1">
    <citation type="submission" date="2014-05" db="EMBL/GenBank/DDBJ databases">
        <authorList>
            <person name="Urmite Genomes"/>
        </authorList>
    </citation>
    <scope>NUCLEOTIDE SEQUENCE</scope>
    <source>
        <strain evidence="1">DSM 44074</strain>
    </source>
</reference>
<sequence>MFMDSEANSKCDDWKDRLDQFDVDAASWFSLDANIPASEWTPEQRSSMEHIASVMSKYAEDLERIGKDSGSAIFDDFANLAGQYWRAFVEAIPSYTTDDSYLSSAASQAGFILYNACAYSDGK</sequence>
<protein>
    <submittedName>
        <fullName evidence="1">Uncharacterized protein</fullName>
    </submittedName>
</protein>
<reference evidence="1" key="2">
    <citation type="submission" date="2015-09" db="EMBL/GenBank/DDBJ databases">
        <title>Draft genome sequence of Mycobacterium neoaurum DSM 44074.</title>
        <authorList>
            <person name="Croce O."/>
            <person name="Robert C."/>
            <person name="Raoult D."/>
            <person name="Drancourt M."/>
        </authorList>
    </citation>
    <scope>NUCLEOTIDE SEQUENCE</scope>
    <source>
        <strain evidence="1">DSM 44074</strain>
    </source>
</reference>
<dbReference type="EMBL" id="LK021337">
    <property type="protein sequence ID" value="CDQ42981.1"/>
    <property type="molecule type" value="Genomic_DNA"/>
</dbReference>
<proteinExistence type="predicted"/>
<gene>
    <name evidence="1" type="ORF">BN1047_00842</name>
</gene>
<dbReference type="Proteomes" id="UP000028864">
    <property type="component" value="Unassembled WGS sequence"/>
</dbReference>
<accession>A0AAV2WFI1</accession>
<organism evidence="1 2">
    <name type="scientific">Mycolicibacterium neoaurum</name>
    <name type="common">Mycobacterium neoaurum</name>
    <dbReference type="NCBI Taxonomy" id="1795"/>
    <lineage>
        <taxon>Bacteria</taxon>
        <taxon>Bacillati</taxon>
        <taxon>Actinomycetota</taxon>
        <taxon>Actinomycetes</taxon>
        <taxon>Mycobacteriales</taxon>
        <taxon>Mycobacteriaceae</taxon>
        <taxon>Mycolicibacterium</taxon>
    </lineage>
</organism>
<name>A0AAV2WFI1_MYCNE</name>
<evidence type="ECO:0000313" key="2">
    <source>
        <dbReference type="Proteomes" id="UP000028864"/>
    </source>
</evidence>
<evidence type="ECO:0000313" key="1">
    <source>
        <dbReference type="EMBL" id="CDQ42981.1"/>
    </source>
</evidence>
<dbReference type="AlphaFoldDB" id="A0AAV2WFI1"/>